<dbReference type="EMBL" id="JAXAVU010000004">
    <property type="protein sequence ID" value="MDX8141586.1"/>
    <property type="molecule type" value="Genomic_DNA"/>
</dbReference>
<evidence type="ECO:0000256" key="1">
    <source>
        <dbReference type="SAM" id="MobiDB-lite"/>
    </source>
</evidence>
<dbReference type="RefSeq" id="WP_319974921.1">
    <property type="nucleotide sequence ID" value="NZ_JAXAVU010000004.1"/>
</dbReference>
<organism evidence="2 3">
    <name type="scientific">Lentzea sokolovensis</name>
    <dbReference type="NCBI Taxonomy" id="3095429"/>
    <lineage>
        <taxon>Bacteria</taxon>
        <taxon>Bacillati</taxon>
        <taxon>Actinomycetota</taxon>
        <taxon>Actinomycetes</taxon>
        <taxon>Pseudonocardiales</taxon>
        <taxon>Pseudonocardiaceae</taxon>
        <taxon>Lentzea</taxon>
    </lineage>
</organism>
<accession>A0ABU4US05</accession>
<comment type="caution">
    <text evidence="2">The sequence shown here is derived from an EMBL/GenBank/DDBJ whole genome shotgun (WGS) entry which is preliminary data.</text>
</comment>
<evidence type="ECO:0000313" key="3">
    <source>
        <dbReference type="Proteomes" id="UP001285352"/>
    </source>
</evidence>
<feature type="region of interest" description="Disordered" evidence="1">
    <location>
        <begin position="219"/>
        <end position="243"/>
    </location>
</feature>
<protein>
    <submittedName>
        <fullName evidence="2">Uncharacterized protein</fullName>
    </submittedName>
</protein>
<dbReference type="Proteomes" id="UP001285352">
    <property type="component" value="Unassembled WGS sequence"/>
</dbReference>
<evidence type="ECO:0000313" key="2">
    <source>
        <dbReference type="EMBL" id="MDX8141586.1"/>
    </source>
</evidence>
<sequence length="282" mass="31158">MTLHGVDATELLALHLVTRRTQEGPIRFNLNLNLKDGTDPGVSVASCDPVAVLRLSEFFAGVDTDRVIEISLPTTRISCPVSVAADPAFADLRNLLRDLVMVRDELGLNLPIPDVWAAQDQRVIRFAAQLLRDEHTPFPWLIRPTSHRSAEEHLHDVRPTSPRGVSLWTSIDNLPPTFNGQEFEIGQVWLHFDSVDLQDPEGCEAAARAGHDADRVFVPQPGTRRARPPPRPSTAAPFPTSRGSCCRACPGRAEQIQHHLVQSGEHVRVQRSSVPRGVMASR</sequence>
<keyword evidence="3" id="KW-1185">Reference proteome</keyword>
<gene>
    <name evidence="2" type="ORF">SK854_05645</name>
</gene>
<reference evidence="2 3" key="1">
    <citation type="submission" date="2023-11" db="EMBL/GenBank/DDBJ databases">
        <title>Lentzea sokolovensis, sp. nov., Lentzea kristufkii, sp. nov., and Lentzea miocenensis, sp. nov., rare actinobacteria from Sokolov Coal Basin, Miocene lacustrine sediment, Czech Republic.</title>
        <authorList>
            <person name="Lara A."/>
            <person name="Kotroba L."/>
            <person name="Nouioui I."/>
            <person name="Neumann-Schaal M."/>
            <person name="Mast Y."/>
            <person name="Chronakova A."/>
        </authorList>
    </citation>
    <scope>NUCLEOTIDE SEQUENCE [LARGE SCALE GENOMIC DNA]</scope>
    <source>
        <strain evidence="2 3">BCCO 10_0061</strain>
    </source>
</reference>
<name>A0ABU4US05_9PSEU</name>
<reference evidence="2 3" key="2">
    <citation type="submission" date="2023-11" db="EMBL/GenBank/DDBJ databases">
        <authorList>
            <person name="Lara A.C."/>
            <person name="Chronakova A."/>
        </authorList>
    </citation>
    <scope>NUCLEOTIDE SEQUENCE [LARGE SCALE GENOMIC DNA]</scope>
    <source>
        <strain evidence="2 3">BCCO 10_0061</strain>
    </source>
</reference>
<proteinExistence type="predicted"/>